<dbReference type="EMBL" id="LDAU01000254">
    <property type="protein sequence ID" value="KRW98352.1"/>
    <property type="molecule type" value="Genomic_DNA"/>
</dbReference>
<dbReference type="SMART" id="SM00173">
    <property type="entry name" value="RAS"/>
    <property type="match status" value="1"/>
</dbReference>
<keyword evidence="6" id="KW-1185">Reference proteome</keyword>
<evidence type="ECO:0000313" key="6">
    <source>
        <dbReference type="Proteomes" id="UP000054937"/>
    </source>
</evidence>
<name>A0A0V0Q806_PSEPJ</name>
<dbReference type="AlphaFoldDB" id="A0A0V0Q806"/>
<feature type="region of interest" description="Disordered" evidence="4">
    <location>
        <begin position="174"/>
        <end position="221"/>
    </location>
</feature>
<dbReference type="GO" id="GO:0005525">
    <property type="term" value="F:GTP binding"/>
    <property type="evidence" value="ECO:0007669"/>
    <property type="project" value="UniProtKB-KW"/>
</dbReference>
<feature type="compositionally biased region" description="Basic and acidic residues" evidence="4">
    <location>
        <begin position="203"/>
        <end position="221"/>
    </location>
</feature>
<dbReference type="PROSITE" id="PS51421">
    <property type="entry name" value="RAS"/>
    <property type="match status" value="1"/>
</dbReference>
<dbReference type="NCBIfam" id="TIGR00231">
    <property type="entry name" value="small_GTP"/>
    <property type="match status" value="1"/>
</dbReference>
<protein>
    <submittedName>
        <fullName evidence="5">p-loop containing nucleoside triphosphate hydrolase</fullName>
    </submittedName>
</protein>
<dbReference type="SMART" id="SM00176">
    <property type="entry name" value="RAN"/>
    <property type="match status" value="1"/>
</dbReference>
<keyword evidence="2" id="KW-0342">GTP-binding</keyword>
<dbReference type="CDD" id="cd00154">
    <property type="entry name" value="Rab"/>
    <property type="match status" value="1"/>
</dbReference>
<reference evidence="5 6" key="1">
    <citation type="journal article" date="2015" name="Sci. Rep.">
        <title>Genome of the facultative scuticociliatosis pathogen Pseudocohnilembus persalinus provides insight into its virulence through horizontal gene transfer.</title>
        <authorList>
            <person name="Xiong J."/>
            <person name="Wang G."/>
            <person name="Cheng J."/>
            <person name="Tian M."/>
            <person name="Pan X."/>
            <person name="Warren A."/>
            <person name="Jiang C."/>
            <person name="Yuan D."/>
            <person name="Miao W."/>
        </authorList>
    </citation>
    <scope>NUCLEOTIDE SEQUENCE [LARGE SCALE GENOMIC DNA]</scope>
    <source>
        <strain evidence="5">36N120E</strain>
    </source>
</reference>
<dbReference type="PRINTS" id="PR00449">
    <property type="entry name" value="RASTRNSFRMNG"/>
</dbReference>
<proteinExistence type="predicted"/>
<sequence>MSQKYEKRVKLLMLGNSAVGKSSIILKFADNKFLTDYVVTLGVDYKYKVIQCNGKNTLVQIWDTAGQERFRTITPVYYRSVEGAIMAFSITDKESFDAIEYWIQNIDQTQKISDLEIILVGNKCDLESKRVISTEQAEALAKKYNFLYFETSAKTGDNIDKIFTHMAEKIIEKNEKNNNTKSEVSQKKEMNSEYDDVSQIGNKKLDNKKSESGKKKKDGCC</sequence>
<dbReference type="Gene3D" id="3.40.50.300">
    <property type="entry name" value="P-loop containing nucleotide triphosphate hydrolases"/>
    <property type="match status" value="1"/>
</dbReference>
<dbReference type="OrthoDB" id="9989112at2759"/>
<comment type="caution">
    <text evidence="5">The sequence shown here is derived from an EMBL/GenBank/DDBJ whole genome shotgun (WGS) entry which is preliminary data.</text>
</comment>
<dbReference type="PROSITE" id="PS51419">
    <property type="entry name" value="RAB"/>
    <property type="match status" value="1"/>
</dbReference>
<dbReference type="PANTHER" id="PTHR47977">
    <property type="entry name" value="RAS-RELATED PROTEIN RAB"/>
    <property type="match status" value="1"/>
</dbReference>
<dbReference type="OMA" id="MHYIETS"/>
<dbReference type="FunFam" id="3.40.50.300:FF:001129">
    <property type="entry name" value="ras-related protein Rab-44 isoform X2"/>
    <property type="match status" value="1"/>
</dbReference>
<dbReference type="Proteomes" id="UP000054937">
    <property type="component" value="Unassembled WGS sequence"/>
</dbReference>
<dbReference type="SUPFAM" id="SSF52540">
    <property type="entry name" value="P-loop containing nucleoside triphosphate hydrolases"/>
    <property type="match status" value="1"/>
</dbReference>
<evidence type="ECO:0000256" key="1">
    <source>
        <dbReference type="ARBA" id="ARBA00022741"/>
    </source>
</evidence>
<dbReference type="GO" id="GO:0003924">
    <property type="term" value="F:GTPase activity"/>
    <property type="evidence" value="ECO:0007669"/>
    <property type="project" value="InterPro"/>
</dbReference>
<dbReference type="Pfam" id="PF00071">
    <property type="entry name" value="Ras"/>
    <property type="match status" value="1"/>
</dbReference>
<dbReference type="InterPro" id="IPR005225">
    <property type="entry name" value="Small_GTP-bd"/>
</dbReference>
<dbReference type="InterPro" id="IPR050227">
    <property type="entry name" value="Rab"/>
</dbReference>
<evidence type="ECO:0000256" key="2">
    <source>
        <dbReference type="ARBA" id="ARBA00023134"/>
    </source>
</evidence>
<evidence type="ECO:0000256" key="3">
    <source>
        <dbReference type="ARBA" id="ARBA00023288"/>
    </source>
</evidence>
<dbReference type="InterPro" id="IPR027417">
    <property type="entry name" value="P-loop_NTPase"/>
</dbReference>
<evidence type="ECO:0000313" key="5">
    <source>
        <dbReference type="EMBL" id="KRW98352.1"/>
    </source>
</evidence>
<dbReference type="SMART" id="SM00174">
    <property type="entry name" value="RHO"/>
    <property type="match status" value="1"/>
</dbReference>
<accession>A0A0V0Q806</accession>
<evidence type="ECO:0000256" key="4">
    <source>
        <dbReference type="SAM" id="MobiDB-lite"/>
    </source>
</evidence>
<dbReference type="SMART" id="SM00177">
    <property type="entry name" value="ARF"/>
    <property type="match status" value="1"/>
</dbReference>
<dbReference type="PROSITE" id="PS51420">
    <property type="entry name" value="RHO"/>
    <property type="match status" value="1"/>
</dbReference>
<gene>
    <name evidence="5" type="ORF">PPERSA_02129</name>
</gene>
<organism evidence="5 6">
    <name type="scientific">Pseudocohnilembus persalinus</name>
    <name type="common">Ciliate</name>
    <dbReference type="NCBI Taxonomy" id="266149"/>
    <lineage>
        <taxon>Eukaryota</taxon>
        <taxon>Sar</taxon>
        <taxon>Alveolata</taxon>
        <taxon>Ciliophora</taxon>
        <taxon>Intramacronucleata</taxon>
        <taxon>Oligohymenophorea</taxon>
        <taxon>Scuticociliatia</taxon>
        <taxon>Philasterida</taxon>
        <taxon>Pseudocohnilembidae</taxon>
        <taxon>Pseudocohnilembus</taxon>
    </lineage>
</organism>
<feature type="compositionally biased region" description="Basic and acidic residues" evidence="4">
    <location>
        <begin position="174"/>
        <end position="191"/>
    </location>
</feature>
<keyword evidence="1" id="KW-0547">Nucleotide-binding</keyword>
<keyword evidence="5" id="KW-0378">Hydrolase</keyword>
<keyword evidence="3" id="KW-0449">Lipoprotein</keyword>
<dbReference type="SMART" id="SM00175">
    <property type="entry name" value="RAB"/>
    <property type="match status" value="1"/>
</dbReference>
<dbReference type="InterPro" id="IPR001806">
    <property type="entry name" value="Small_GTPase"/>
</dbReference>
<dbReference type="InParanoid" id="A0A0V0Q806"/>